<gene>
    <name evidence="1" type="ORF">BDN72DRAFT_894949</name>
</gene>
<dbReference type="Proteomes" id="UP000308600">
    <property type="component" value="Unassembled WGS sequence"/>
</dbReference>
<evidence type="ECO:0000313" key="1">
    <source>
        <dbReference type="EMBL" id="TFK72280.1"/>
    </source>
</evidence>
<proteinExistence type="predicted"/>
<reference evidence="1 2" key="1">
    <citation type="journal article" date="2019" name="Nat. Ecol. Evol.">
        <title>Megaphylogeny resolves global patterns of mushroom evolution.</title>
        <authorList>
            <person name="Varga T."/>
            <person name="Krizsan K."/>
            <person name="Foldi C."/>
            <person name="Dima B."/>
            <person name="Sanchez-Garcia M."/>
            <person name="Sanchez-Ramirez S."/>
            <person name="Szollosi G.J."/>
            <person name="Szarkandi J.G."/>
            <person name="Papp V."/>
            <person name="Albert L."/>
            <person name="Andreopoulos W."/>
            <person name="Angelini C."/>
            <person name="Antonin V."/>
            <person name="Barry K.W."/>
            <person name="Bougher N.L."/>
            <person name="Buchanan P."/>
            <person name="Buyck B."/>
            <person name="Bense V."/>
            <person name="Catcheside P."/>
            <person name="Chovatia M."/>
            <person name="Cooper J."/>
            <person name="Damon W."/>
            <person name="Desjardin D."/>
            <person name="Finy P."/>
            <person name="Geml J."/>
            <person name="Haridas S."/>
            <person name="Hughes K."/>
            <person name="Justo A."/>
            <person name="Karasinski D."/>
            <person name="Kautmanova I."/>
            <person name="Kiss B."/>
            <person name="Kocsube S."/>
            <person name="Kotiranta H."/>
            <person name="LaButti K.M."/>
            <person name="Lechner B.E."/>
            <person name="Liimatainen K."/>
            <person name="Lipzen A."/>
            <person name="Lukacs Z."/>
            <person name="Mihaltcheva S."/>
            <person name="Morgado L.N."/>
            <person name="Niskanen T."/>
            <person name="Noordeloos M.E."/>
            <person name="Ohm R.A."/>
            <person name="Ortiz-Santana B."/>
            <person name="Ovrebo C."/>
            <person name="Racz N."/>
            <person name="Riley R."/>
            <person name="Savchenko A."/>
            <person name="Shiryaev A."/>
            <person name="Soop K."/>
            <person name="Spirin V."/>
            <person name="Szebenyi C."/>
            <person name="Tomsovsky M."/>
            <person name="Tulloss R.E."/>
            <person name="Uehling J."/>
            <person name="Grigoriev I.V."/>
            <person name="Vagvolgyi C."/>
            <person name="Papp T."/>
            <person name="Martin F.M."/>
            <person name="Miettinen O."/>
            <person name="Hibbett D.S."/>
            <person name="Nagy L.G."/>
        </authorList>
    </citation>
    <scope>NUCLEOTIDE SEQUENCE [LARGE SCALE GENOMIC DNA]</scope>
    <source>
        <strain evidence="1 2">NL-1719</strain>
    </source>
</reference>
<organism evidence="1 2">
    <name type="scientific">Pluteus cervinus</name>
    <dbReference type="NCBI Taxonomy" id="181527"/>
    <lineage>
        <taxon>Eukaryota</taxon>
        <taxon>Fungi</taxon>
        <taxon>Dikarya</taxon>
        <taxon>Basidiomycota</taxon>
        <taxon>Agaricomycotina</taxon>
        <taxon>Agaricomycetes</taxon>
        <taxon>Agaricomycetidae</taxon>
        <taxon>Agaricales</taxon>
        <taxon>Pluteineae</taxon>
        <taxon>Pluteaceae</taxon>
        <taxon>Pluteus</taxon>
    </lineage>
</organism>
<protein>
    <submittedName>
        <fullName evidence="1">Uncharacterized protein</fullName>
    </submittedName>
</protein>
<evidence type="ECO:0000313" key="2">
    <source>
        <dbReference type="Proteomes" id="UP000308600"/>
    </source>
</evidence>
<keyword evidence="2" id="KW-1185">Reference proteome</keyword>
<accession>A0ACD3B2J3</accession>
<sequence length="316" mass="35083">MSAPTIDETYGAMLIGLLIATFLQGMLTVQLYQYYISFPKDPTLNKVLVGSVWCLDLIHLIFISHPTYYFLVTNWGNPAVLTHSTVLLNLHLPLIGITTIICQIYFLHRVWLFTEKNIPIMVSLVSLCIGTLVLGFFITVKILEDLSVATFYRFRYVSIPQFIVGAMADIGIAVCLCWYLDKGKGEYKSTNNIISRLVRYTIATGAATSLLAVACTIAYMAKPQTMIFVSMHFSMGRMYTNALLATLNARTGLRSQFDAVMLSGSNDTARSPIRAEHGQSTFTVLNNDSSFPGVLITKHKASDGDIVTDEAKYSPR</sequence>
<name>A0ACD3B2J3_9AGAR</name>
<dbReference type="EMBL" id="ML208287">
    <property type="protein sequence ID" value="TFK72280.1"/>
    <property type="molecule type" value="Genomic_DNA"/>
</dbReference>